<protein>
    <submittedName>
        <fullName evidence="1">Uncharacterized protein</fullName>
    </submittedName>
</protein>
<accession>A0ACB8DK49</accession>
<dbReference type="EMBL" id="CM023480">
    <property type="protein sequence ID" value="KAH7971036.1"/>
    <property type="molecule type" value="Genomic_DNA"/>
</dbReference>
<dbReference type="Proteomes" id="UP000821865">
    <property type="component" value="Chromosome 11"/>
</dbReference>
<evidence type="ECO:0000313" key="2">
    <source>
        <dbReference type="Proteomes" id="UP000821865"/>
    </source>
</evidence>
<proteinExistence type="predicted"/>
<evidence type="ECO:0000313" key="1">
    <source>
        <dbReference type="EMBL" id="KAH7971036.1"/>
    </source>
</evidence>
<comment type="caution">
    <text evidence="1">The sequence shown here is derived from an EMBL/GenBank/DDBJ whole genome shotgun (WGS) entry which is preliminary data.</text>
</comment>
<keyword evidence="2" id="KW-1185">Reference proteome</keyword>
<gene>
    <name evidence="1" type="ORF">HPB49_018202</name>
</gene>
<organism evidence="1 2">
    <name type="scientific">Dermacentor silvarum</name>
    <name type="common">Tick</name>
    <dbReference type="NCBI Taxonomy" id="543639"/>
    <lineage>
        <taxon>Eukaryota</taxon>
        <taxon>Metazoa</taxon>
        <taxon>Ecdysozoa</taxon>
        <taxon>Arthropoda</taxon>
        <taxon>Chelicerata</taxon>
        <taxon>Arachnida</taxon>
        <taxon>Acari</taxon>
        <taxon>Parasitiformes</taxon>
        <taxon>Ixodida</taxon>
        <taxon>Ixodoidea</taxon>
        <taxon>Ixodidae</taxon>
        <taxon>Rhipicephalinae</taxon>
        <taxon>Dermacentor</taxon>
    </lineage>
</organism>
<sequence>MAAQTAVRNVGRLSPQKTAIFLCDMQEKFRKTIQYFPQIVAVSQRLLKAGRALDMTVIVTEQYPKGLGNTVPELGLAEFPDIKPIEKTQFSMMTAEVTQTMQEKGLDSVVLCGIEAHVCCNYQLSKFELSRVYGATLSSCCKLKLRSCCSLYLPDAVIFFGFERMKASGAWLTTSESVILSLLGGSAHPKFKEVQKLIMESAPDSGLLGFAQKQTSTL</sequence>
<reference evidence="1" key="1">
    <citation type="submission" date="2020-05" db="EMBL/GenBank/DDBJ databases">
        <title>Large-scale comparative analyses of tick genomes elucidate their genetic diversity and vector capacities.</title>
        <authorList>
            <person name="Jia N."/>
            <person name="Wang J."/>
            <person name="Shi W."/>
            <person name="Du L."/>
            <person name="Sun Y."/>
            <person name="Zhan W."/>
            <person name="Jiang J."/>
            <person name="Wang Q."/>
            <person name="Zhang B."/>
            <person name="Ji P."/>
            <person name="Sakyi L.B."/>
            <person name="Cui X."/>
            <person name="Yuan T."/>
            <person name="Jiang B."/>
            <person name="Yang W."/>
            <person name="Lam T.T.-Y."/>
            <person name="Chang Q."/>
            <person name="Ding S."/>
            <person name="Wang X."/>
            <person name="Zhu J."/>
            <person name="Ruan X."/>
            <person name="Zhao L."/>
            <person name="Wei J."/>
            <person name="Que T."/>
            <person name="Du C."/>
            <person name="Cheng J."/>
            <person name="Dai P."/>
            <person name="Han X."/>
            <person name="Huang E."/>
            <person name="Gao Y."/>
            <person name="Liu J."/>
            <person name="Shao H."/>
            <person name="Ye R."/>
            <person name="Li L."/>
            <person name="Wei W."/>
            <person name="Wang X."/>
            <person name="Wang C."/>
            <person name="Yang T."/>
            <person name="Huo Q."/>
            <person name="Li W."/>
            <person name="Guo W."/>
            <person name="Chen H."/>
            <person name="Zhou L."/>
            <person name="Ni X."/>
            <person name="Tian J."/>
            <person name="Zhou Y."/>
            <person name="Sheng Y."/>
            <person name="Liu T."/>
            <person name="Pan Y."/>
            <person name="Xia L."/>
            <person name="Li J."/>
            <person name="Zhao F."/>
            <person name="Cao W."/>
        </authorList>
    </citation>
    <scope>NUCLEOTIDE SEQUENCE</scope>
    <source>
        <strain evidence="1">Dsil-2018</strain>
    </source>
</reference>
<name>A0ACB8DK49_DERSI</name>